<dbReference type="InterPro" id="IPR013106">
    <property type="entry name" value="Ig_V-set"/>
</dbReference>
<feature type="domain" description="Ig-like" evidence="3">
    <location>
        <begin position="296"/>
        <end position="398"/>
    </location>
</feature>
<dbReference type="InterPro" id="IPR007110">
    <property type="entry name" value="Ig-like_dom"/>
</dbReference>
<dbReference type="InterPro" id="IPR003597">
    <property type="entry name" value="Ig_C1-set"/>
</dbReference>
<dbReference type="SMART" id="SM00409">
    <property type="entry name" value="IG"/>
    <property type="match status" value="2"/>
</dbReference>
<dbReference type="InterPro" id="IPR013783">
    <property type="entry name" value="Ig-like_fold"/>
</dbReference>
<keyword evidence="2" id="KW-0812">Transmembrane</keyword>
<dbReference type="SUPFAM" id="SSF48726">
    <property type="entry name" value="Immunoglobulin"/>
    <property type="match status" value="2"/>
</dbReference>
<dbReference type="GO" id="GO:0019885">
    <property type="term" value="P:antigen processing and presentation of endogenous peptide antigen via MHC class I"/>
    <property type="evidence" value="ECO:0007669"/>
    <property type="project" value="InterPro"/>
</dbReference>
<dbReference type="InterPro" id="IPR036179">
    <property type="entry name" value="Ig-like_dom_sf"/>
</dbReference>
<dbReference type="Pfam" id="PF07654">
    <property type="entry name" value="C1-set"/>
    <property type="match status" value="1"/>
</dbReference>
<evidence type="ECO:0000256" key="1">
    <source>
        <dbReference type="ARBA" id="ARBA00023180"/>
    </source>
</evidence>
<name>V9KLM0_CALMI</name>
<dbReference type="PROSITE" id="PS00290">
    <property type="entry name" value="IG_MHC"/>
    <property type="match status" value="1"/>
</dbReference>
<dbReference type="PRINTS" id="PR01669">
    <property type="entry name" value="TAPASIN"/>
</dbReference>
<accession>V9KLM0</accession>
<dbReference type="GO" id="GO:0016020">
    <property type="term" value="C:membrane"/>
    <property type="evidence" value="ECO:0007669"/>
    <property type="project" value="InterPro"/>
</dbReference>
<keyword evidence="1" id="KW-0325">Glycoprotein</keyword>
<dbReference type="InterPro" id="IPR003599">
    <property type="entry name" value="Ig_sub"/>
</dbReference>
<protein>
    <submittedName>
        <fullName evidence="4">Tapasin long form</fullName>
    </submittedName>
</protein>
<dbReference type="InterPro" id="IPR008056">
    <property type="entry name" value="Tapasin"/>
</dbReference>
<organism evidence="4">
    <name type="scientific">Callorhinchus milii</name>
    <name type="common">Ghost shark</name>
    <dbReference type="NCBI Taxonomy" id="7868"/>
    <lineage>
        <taxon>Eukaryota</taxon>
        <taxon>Metazoa</taxon>
        <taxon>Chordata</taxon>
        <taxon>Craniata</taxon>
        <taxon>Vertebrata</taxon>
        <taxon>Chondrichthyes</taxon>
        <taxon>Holocephali</taxon>
        <taxon>Chimaeriformes</taxon>
        <taxon>Callorhinchidae</taxon>
        <taxon>Callorhinchus</taxon>
    </lineage>
</organism>
<proteinExistence type="evidence at transcript level"/>
<evidence type="ECO:0000256" key="2">
    <source>
        <dbReference type="SAM" id="Phobius"/>
    </source>
</evidence>
<evidence type="ECO:0000313" key="4">
    <source>
        <dbReference type="EMBL" id="AFO98889.1"/>
    </source>
</evidence>
<feature type="domain" description="Ig-like" evidence="3">
    <location>
        <begin position="175"/>
        <end position="289"/>
    </location>
</feature>
<dbReference type="InterPro" id="IPR003006">
    <property type="entry name" value="Ig/MHC_CS"/>
</dbReference>
<sequence length="453" mass="50403">MDSHLCLDGLHHSQTPVPGLPPSPGDVLVDCWYIEEGGGQRGSFPKAVTQEKSQLHLRRVSHKPGAEQDIPERVSPNADLKPGMLFDVTDYWNVICDPGFRRLELTAPKPHCEINNYVPQDSHVLWAQGLTQDQKTPAYASGSWFSSDIQAADGNLRVASVHRLVSAPGEPGTAPRKTSVVLNVFTRSALVRTRLGGDVLLDCGFTMDRQTGFGVEWRYQYKGSGHLVYAYHGPRDQVHVARDGTEMLFYELHSQGNASLLIRNVTLEHEGTYICTVYTPNLHTQQSIDLEIAEPPKVTLSPDPLYAVPGGEERLSCEITRYYPLDVSVRWVRAMPGVANSSQEVRRSWQSGHHQNPDGTYSISSYIQIQPQASDHGAVYTCTVQHVSVTQHVRKSITLRVAGAAGPSIEDIMGLLICAFVLYGVMRLIFWIYNKSVYPLIFGSVQQEKEKRN</sequence>
<feature type="transmembrane region" description="Helical" evidence="2">
    <location>
        <begin position="412"/>
        <end position="433"/>
    </location>
</feature>
<dbReference type="EMBL" id="JW866372">
    <property type="protein sequence ID" value="AFO98889.1"/>
    <property type="molecule type" value="mRNA"/>
</dbReference>
<dbReference type="Gene3D" id="2.60.40.10">
    <property type="entry name" value="Immunoglobulins"/>
    <property type="match status" value="3"/>
</dbReference>
<dbReference type="SMART" id="SM00407">
    <property type="entry name" value="IGc1"/>
    <property type="match status" value="1"/>
</dbReference>
<dbReference type="AlphaFoldDB" id="V9KLM0"/>
<dbReference type="InterPro" id="IPR050380">
    <property type="entry name" value="Immune_Resp_Modulators"/>
</dbReference>
<keyword evidence="2" id="KW-0472">Membrane</keyword>
<keyword evidence="2" id="KW-1133">Transmembrane helix</keyword>
<dbReference type="PANTHER" id="PTHR23411">
    <property type="entry name" value="TAPASIN"/>
    <property type="match status" value="1"/>
</dbReference>
<evidence type="ECO:0000259" key="3">
    <source>
        <dbReference type="PROSITE" id="PS50835"/>
    </source>
</evidence>
<dbReference type="Pfam" id="PF07686">
    <property type="entry name" value="V-set"/>
    <property type="match status" value="1"/>
</dbReference>
<reference evidence="4" key="1">
    <citation type="journal article" date="2014" name="Nature">
        <title>Elephant shark genome provides unique insights into gnathostome evolution.</title>
        <authorList>
            <consortium name="International Elephant Shark Genome Sequencing Consortium"/>
            <person name="Venkatesh B."/>
            <person name="Lee A.P."/>
            <person name="Ravi V."/>
            <person name="Maurya A.K."/>
            <person name="Lian M.M."/>
            <person name="Swann J.B."/>
            <person name="Ohta Y."/>
            <person name="Flajnik M.F."/>
            <person name="Sutoh Y."/>
            <person name="Kasahara M."/>
            <person name="Hoon S."/>
            <person name="Gangu V."/>
            <person name="Roy S.W."/>
            <person name="Irimia M."/>
            <person name="Korzh V."/>
            <person name="Kondrychyn I."/>
            <person name="Lim Z.W."/>
            <person name="Tay B.H."/>
            <person name="Tohari S."/>
            <person name="Kong K.W."/>
            <person name="Ho S."/>
            <person name="Lorente-Galdos B."/>
            <person name="Quilez J."/>
            <person name="Marques-Bonet T."/>
            <person name="Raney B.J."/>
            <person name="Ingham P.W."/>
            <person name="Tay A."/>
            <person name="Hillier L.W."/>
            <person name="Minx P."/>
            <person name="Boehm T."/>
            <person name="Wilson R.K."/>
            <person name="Brenner S."/>
            <person name="Warren W.C."/>
        </authorList>
    </citation>
    <scope>NUCLEOTIDE SEQUENCE</scope>
    <source>
        <tissue evidence="4">Spleen</tissue>
    </source>
</reference>
<dbReference type="PROSITE" id="PS50835">
    <property type="entry name" value="IG_LIKE"/>
    <property type="match status" value="2"/>
</dbReference>